<dbReference type="EMBL" id="FNCE01000010">
    <property type="protein sequence ID" value="SDG37764.1"/>
    <property type="molecule type" value="Genomic_DNA"/>
</dbReference>
<dbReference type="STRING" id="1082479.SAMN05216241_11042"/>
<dbReference type="InterPro" id="IPR050963">
    <property type="entry name" value="Sirohydro_Cobaltochel/CbiX"/>
</dbReference>
<dbReference type="SUPFAM" id="SSF53800">
    <property type="entry name" value="Chelatase"/>
    <property type="match status" value="2"/>
</dbReference>
<evidence type="ECO:0000256" key="1">
    <source>
        <dbReference type="ARBA" id="ARBA00022723"/>
    </source>
</evidence>
<dbReference type="AlphaFoldDB" id="A0A1G7TS26"/>
<dbReference type="InterPro" id="IPR002762">
    <property type="entry name" value="CbiX-like"/>
</dbReference>
<proteinExistence type="predicted"/>
<reference evidence="3 4" key="1">
    <citation type="submission" date="2016-10" db="EMBL/GenBank/DDBJ databases">
        <authorList>
            <person name="de Groot N.N."/>
        </authorList>
    </citation>
    <scope>NUCLEOTIDE SEQUENCE [LARGE SCALE GENOMIC DNA]</scope>
    <source>
        <strain evidence="3 4">DSM 25584</strain>
    </source>
</reference>
<accession>A0A1G7TS26</accession>
<keyword evidence="2" id="KW-0456">Lyase</keyword>
<evidence type="ECO:0000256" key="2">
    <source>
        <dbReference type="ARBA" id="ARBA00023239"/>
    </source>
</evidence>
<organism evidence="3 4">
    <name type="scientific">Limimonas halophila</name>
    <dbReference type="NCBI Taxonomy" id="1082479"/>
    <lineage>
        <taxon>Bacteria</taxon>
        <taxon>Pseudomonadati</taxon>
        <taxon>Pseudomonadota</taxon>
        <taxon>Alphaproteobacteria</taxon>
        <taxon>Rhodospirillales</taxon>
        <taxon>Rhodovibrionaceae</taxon>
        <taxon>Limimonas</taxon>
    </lineage>
</organism>
<evidence type="ECO:0000313" key="4">
    <source>
        <dbReference type="Proteomes" id="UP000199415"/>
    </source>
</evidence>
<protein>
    <submittedName>
        <fullName evidence="3">Sirohydrochlorin ferrochelatase</fullName>
    </submittedName>
</protein>
<dbReference type="Gene3D" id="3.40.50.1400">
    <property type="match status" value="2"/>
</dbReference>
<dbReference type="PANTHER" id="PTHR33542:SF3">
    <property type="entry name" value="SIROHYDROCHLORIN FERROCHELATASE, CHLOROPLASTIC"/>
    <property type="match status" value="1"/>
</dbReference>
<name>A0A1G7TS26_9PROT</name>
<evidence type="ECO:0000313" key="3">
    <source>
        <dbReference type="EMBL" id="SDG37764.1"/>
    </source>
</evidence>
<gene>
    <name evidence="3" type="ORF">SAMN05216241_11042</name>
</gene>
<keyword evidence="4" id="KW-1185">Reference proteome</keyword>
<dbReference type="GO" id="GO:0016829">
    <property type="term" value="F:lyase activity"/>
    <property type="evidence" value="ECO:0007669"/>
    <property type="project" value="UniProtKB-KW"/>
</dbReference>
<dbReference type="GO" id="GO:0046872">
    <property type="term" value="F:metal ion binding"/>
    <property type="evidence" value="ECO:0007669"/>
    <property type="project" value="UniProtKB-KW"/>
</dbReference>
<dbReference type="Proteomes" id="UP000199415">
    <property type="component" value="Unassembled WGS sequence"/>
</dbReference>
<dbReference type="PANTHER" id="PTHR33542">
    <property type="entry name" value="SIROHYDROCHLORIN FERROCHELATASE, CHLOROPLASTIC"/>
    <property type="match status" value="1"/>
</dbReference>
<keyword evidence="1" id="KW-0479">Metal-binding</keyword>
<dbReference type="Pfam" id="PF01903">
    <property type="entry name" value="CbiX"/>
    <property type="match status" value="1"/>
</dbReference>
<sequence>MRAIADPMSDVAGAARADTALLLCAHGTKGVAGAVSTHAEALAARGIFHSVQGGALYGTPKIDCVLCGLDAPRAVLVPFMMAAGYTLETLRTRLAAHPWGERVHLADPVGVRAEIPEMVAEMGEAAAAGRGWAPGEVALLVVGHGTRKHSASGATARASAAEIADSGRFAEVGTAFLDEPPEIGEAVAAFRAPACVAVGFFTDAGNHGREDVPELLAETGVPHVYAGPLGPDPRMAELILKQGLAAA</sequence>